<evidence type="ECO:0000313" key="1">
    <source>
        <dbReference type="EMBL" id="KXG84116.1"/>
    </source>
</evidence>
<proteinExistence type="predicted"/>
<organism evidence="1 2">
    <name type="scientific">Agrobacterium bohemicum</name>
    <dbReference type="NCBI Taxonomy" id="2052828"/>
    <lineage>
        <taxon>Bacteria</taxon>
        <taxon>Pseudomonadati</taxon>
        <taxon>Pseudomonadota</taxon>
        <taxon>Alphaproteobacteria</taxon>
        <taxon>Hyphomicrobiales</taxon>
        <taxon>Rhizobiaceae</taxon>
        <taxon>Rhizobium/Agrobacterium group</taxon>
        <taxon>Agrobacterium</taxon>
    </lineage>
</organism>
<evidence type="ECO:0000313" key="2">
    <source>
        <dbReference type="Proteomes" id="UP000070498"/>
    </source>
</evidence>
<name>A0A135NY99_9HYPH</name>
<reference evidence="1 2" key="1">
    <citation type="submission" date="2015-11" db="EMBL/GenBank/DDBJ databases">
        <title>Draft genome sequence of Agrobacterium sp. R89-1.</title>
        <authorList>
            <person name="Zahradnik J."/>
            <person name="Kyslikova E."/>
            <person name="Palyzova A."/>
            <person name="Kyslik P."/>
        </authorList>
    </citation>
    <scope>NUCLEOTIDE SEQUENCE [LARGE SCALE GENOMIC DNA]</scope>
    <source>
        <strain evidence="1 2">R89-1</strain>
    </source>
</reference>
<protein>
    <submittedName>
        <fullName evidence="1">Uncharacterized protein</fullName>
    </submittedName>
</protein>
<sequence>MLAFLLNQTPHWLAAVHSCRRQPRAAAVSGYHAFRLGDQKRTALLPLIAQKEFPPAETVLVVPQIVAIGQAGYAFAPAAFGLLRGYDGADAMGSAPVLVYAAAIQLAEREYACGAAPISSIAPRRATVDRRELKASVQTTARQGHHACVCWLW</sequence>
<comment type="caution">
    <text evidence="1">The sequence shown here is derived from an EMBL/GenBank/DDBJ whole genome shotgun (WGS) entry which is preliminary data.</text>
</comment>
<dbReference type="AlphaFoldDB" id="A0A135NY99"/>
<dbReference type="STRING" id="2052828.ATO67_14005"/>
<dbReference type="Proteomes" id="UP000070498">
    <property type="component" value="Unassembled WGS sequence"/>
</dbReference>
<gene>
    <name evidence="1" type="ORF">ATO67_14005</name>
</gene>
<accession>A0A135NY99</accession>
<keyword evidence="2" id="KW-1185">Reference proteome</keyword>
<dbReference type="EMBL" id="LNUW01000038">
    <property type="protein sequence ID" value="KXG84116.1"/>
    <property type="molecule type" value="Genomic_DNA"/>
</dbReference>